<dbReference type="KEGG" id="anf:AQPE_1364"/>
<dbReference type="Proteomes" id="UP001193389">
    <property type="component" value="Chromosome"/>
</dbReference>
<reference evidence="1" key="1">
    <citation type="journal article" date="2020" name="Int. J. Syst. Evol. Microbiol.">
        <title>Aquipluma nitroreducens gen. nov. sp. nov., a novel facultatively anaerobic bacterium isolated from a freshwater lake.</title>
        <authorList>
            <person name="Watanabe M."/>
            <person name="Kojima H."/>
            <person name="Fukui M."/>
        </authorList>
    </citation>
    <scope>NUCLEOTIDE SEQUENCE</scope>
    <source>
        <strain evidence="1">MeG22</strain>
    </source>
</reference>
<gene>
    <name evidence="1" type="ORF">AQPE_1364</name>
</gene>
<sequence>MNISCVSYILKDIPSMKKTEIFSKTMFYHFKEYQFPYIYEN</sequence>
<keyword evidence="2" id="KW-1185">Reference proteome</keyword>
<evidence type="ECO:0000313" key="1">
    <source>
        <dbReference type="EMBL" id="BBE17215.1"/>
    </source>
</evidence>
<evidence type="ECO:0000313" key="2">
    <source>
        <dbReference type="Proteomes" id="UP001193389"/>
    </source>
</evidence>
<dbReference type="AlphaFoldDB" id="A0A5K7S6V7"/>
<dbReference type="EMBL" id="AP018694">
    <property type="protein sequence ID" value="BBE17215.1"/>
    <property type="molecule type" value="Genomic_DNA"/>
</dbReference>
<organism evidence="1 2">
    <name type="scientific">Aquipluma nitroreducens</name>
    <dbReference type="NCBI Taxonomy" id="2010828"/>
    <lineage>
        <taxon>Bacteria</taxon>
        <taxon>Pseudomonadati</taxon>
        <taxon>Bacteroidota</taxon>
        <taxon>Bacteroidia</taxon>
        <taxon>Marinilabiliales</taxon>
        <taxon>Prolixibacteraceae</taxon>
        <taxon>Aquipluma</taxon>
    </lineage>
</organism>
<accession>A0A5K7S6V7</accession>
<name>A0A5K7S6V7_9BACT</name>
<protein>
    <submittedName>
        <fullName evidence="1">Uncharacterized protein</fullName>
    </submittedName>
</protein>
<proteinExistence type="predicted"/>